<accession>A0A5B9MLC3</accession>
<dbReference type="Proteomes" id="UP000321353">
    <property type="component" value="Chromosome"/>
</dbReference>
<dbReference type="EMBL" id="CP036264">
    <property type="protein sequence ID" value="QEG00781.1"/>
    <property type="molecule type" value="Genomic_DNA"/>
</dbReference>
<dbReference type="KEGG" id="smam:Mal15_48530"/>
<dbReference type="RefSeq" id="WP_147869960.1">
    <property type="nucleotide sequence ID" value="NZ_CP036264.1"/>
</dbReference>
<proteinExistence type="predicted"/>
<evidence type="ECO:0000313" key="2">
    <source>
        <dbReference type="Proteomes" id="UP000321353"/>
    </source>
</evidence>
<organism evidence="1 2">
    <name type="scientific">Stieleria maiorica</name>
    <dbReference type="NCBI Taxonomy" id="2795974"/>
    <lineage>
        <taxon>Bacteria</taxon>
        <taxon>Pseudomonadati</taxon>
        <taxon>Planctomycetota</taxon>
        <taxon>Planctomycetia</taxon>
        <taxon>Pirellulales</taxon>
        <taxon>Pirellulaceae</taxon>
        <taxon>Stieleria</taxon>
    </lineage>
</organism>
<name>A0A5B9MLC3_9BACT</name>
<keyword evidence="2" id="KW-1185">Reference proteome</keyword>
<gene>
    <name evidence="1" type="ORF">Mal15_48530</name>
</gene>
<sequence>MATQHFSRILIGLLATLWSVPCRADRAGNLISEINDKAASVARELQQQGSRVVGVLKFEVRDQHRRSVRGDDTLSSECGDWLETALRRYSSDGNLQIVENASDVASKTAGANHRSEAGRQRLFAANYRLPDGQPVKVDTFVTGRIVVRQDLASVRVILQSVHDRRQRPLYSLDDFDANTKMCILNQLGVPYHIRDSGSADQVHLNALETLRDPERNHPAKRNPLISFEVFYDGNPVPPRIVDGMAVLPEPRQGQHVWLKLKRLDQSDRTFAAVVKVNGENVLWRKRLVDFAGPKYVLHKGDPAIMIKGFQKDDGQADAFQIASAARSRELESVYGADVGTISITVFQQGEPEDAIAPELQSLAIGQADSESATITPDKYVTRGVIQAGSRATTQRVRLVDPIPWDPTPILSCVLHYYQPGDR</sequence>
<dbReference type="AlphaFoldDB" id="A0A5B9MLC3"/>
<protein>
    <submittedName>
        <fullName evidence="1">Uncharacterized protein</fullName>
    </submittedName>
</protein>
<reference evidence="1 2" key="1">
    <citation type="submission" date="2019-02" db="EMBL/GenBank/DDBJ databases">
        <title>Planctomycetal bacteria perform biofilm scaping via a novel small molecule.</title>
        <authorList>
            <person name="Jeske O."/>
            <person name="Boedeker C."/>
            <person name="Wiegand S."/>
            <person name="Breitling P."/>
            <person name="Kallscheuer N."/>
            <person name="Jogler M."/>
            <person name="Rohde M."/>
            <person name="Petersen J."/>
            <person name="Medema M.H."/>
            <person name="Surup F."/>
            <person name="Jogler C."/>
        </authorList>
    </citation>
    <scope>NUCLEOTIDE SEQUENCE [LARGE SCALE GENOMIC DNA]</scope>
    <source>
        <strain evidence="1 2">Mal15</strain>
    </source>
</reference>
<evidence type="ECO:0000313" key="1">
    <source>
        <dbReference type="EMBL" id="QEG00781.1"/>
    </source>
</evidence>